<dbReference type="GO" id="GO:0005829">
    <property type="term" value="C:cytosol"/>
    <property type="evidence" value="ECO:0007669"/>
    <property type="project" value="TreeGrafter"/>
</dbReference>
<dbReference type="Proteomes" id="UP000887320">
    <property type="component" value="Unassembled WGS sequence"/>
</dbReference>
<dbReference type="GO" id="GO:0004674">
    <property type="term" value="F:protein serine/threonine kinase activity"/>
    <property type="evidence" value="ECO:0007669"/>
    <property type="project" value="TreeGrafter"/>
</dbReference>
<dbReference type="Pfam" id="PF07804">
    <property type="entry name" value="HipA_C"/>
    <property type="match status" value="1"/>
</dbReference>
<protein>
    <submittedName>
        <fullName evidence="5">HipA domain-containing protein</fullName>
    </submittedName>
</protein>
<proteinExistence type="inferred from homology"/>
<evidence type="ECO:0000256" key="2">
    <source>
        <dbReference type="ARBA" id="ARBA00022679"/>
    </source>
</evidence>
<reference evidence="5" key="1">
    <citation type="submission" date="2021-07" db="EMBL/GenBank/DDBJ databases">
        <authorList>
            <person name="Fernandez M."/>
            <person name="Pereira P."/>
            <person name="Torres Tejerizo G.A."/>
            <person name="Gonzalez P."/>
            <person name="Agostini E."/>
        </authorList>
    </citation>
    <scope>NUCLEOTIDE SEQUENCE</scope>
    <source>
        <strain evidence="5">SFC 500-1A</strain>
    </source>
</reference>
<dbReference type="AlphaFoldDB" id="A0A6A1RQL0"/>
<dbReference type="Gene3D" id="1.10.1070.20">
    <property type="match status" value="1"/>
</dbReference>
<keyword evidence="3" id="KW-0418">Kinase</keyword>
<dbReference type="EMBL" id="JAHWXT010000004">
    <property type="protein sequence ID" value="MCF0265159.1"/>
    <property type="molecule type" value="Genomic_DNA"/>
</dbReference>
<dbReference type="RefSeq" id="WP_004720569.1">
    <property type="nucleotide sequence ID" value="NZ_BBRY01000010.1"/>
</dbReference>
<keyword evidence="2" id="KW-0808">Transferase</keyword>
<evidence type="ECO:0000313" key="6">
    <source>
        <dbReference type="Proteomes" id="UP000887320"/>
    </source>
</evidence>
<dbReference type="InterPro" id="IPR052028">
    <property type="entry name" value="HipA_Ser/Thr_kinase"/>
</dbReference>
<dbReference type="PANTHER" id="PTHR37419:SF8">
    <property type="entry name" value="TOXIN YJJJ"/>
    <property type="match status" value="1"/>
</dbReference>
<feature type="domain" description="HipA-like C-terminal" evidence="4">
    <location>
        <begin position="167"/>
        <end position="380"/>
    </location>
</feature>
<accession>A0A6A1RQL0</accession>
<evidence type="ECO:0000256" key="3">
    <source>
        <dbReference type="ARBA" id="ARBA00022777"/>
    </source>
</evidence>
<evidence type="ECO:0000259" key="4">
    <source>
        <dbReference type="Pfam" id="PF07804"/>
    </source>
</evidence>
<dbReference type="PANTHER" id="PTHR37419">
    <property type="entry name" value="SERINE/THREONINE-PROTEIN KINASE TOXIN HIPA"/>
    <property type="match status" value="1"/>
</dbReference>
<dbReference type="InterPro" id="IPR012893">
    <property type="entry name" value="HipA-like_C"/>
</dbReference>
<evidence type="ECO:0000313" key="5">
    <source>
        <dbReference type="EMBL" id="MCF0265159.1"/>
    </source>
</evidence>
<comment type="caution">
    <text evidence="5">The sequence shown here is derived from an EMBL/GenBank/DDBJ whole genome shotgun (WGS) entry which is preliminary data.</text>
</comment>
<gene>
    <name evidence="5" type="ORF">KW868_11920</name>
</gene>
<sequence length="412" mass="47259">MDEVKGCYVFIDTGSQPTIAAHYSYEKPIYRFLYGQSYLQRADAFPLDPLNLSFQSYNKPYETISKDGFGVLADATPDNWGKRLTNALHRRTPLNQLEWLLASQGNSVGCIVGSLSKSHIKNNSNIIQYEELETFIQITELIEKKRDPFEMKLEQLELNKLLYNGASMGGARPKTLVMYKNKEWIAKFNKSDDLFDTCKVEYASLNMARDMGLNTCNAELTECAGRPILLVERFDRNCPERKKHYISANSLLNIQKIRIDDPKMSYMSIAKVCSQICFDAISNQKELYKRMVLNVMISNTDDHLKNHGFLMYDMKKQHYALSPLFDVLPHGMPSSFPNEHALVLGNDGRFGSYDNLISRSNAFGLNLDQARACIKDVRDVLENREKYLLDAGLKPTEIRQLEPYFFLDILKN</sequence>
<comment type="similarity">
    <text evidence="1">Belongs to the HipA Ser/Thr kinase family.</text>
</comment>
<organism evidence="5 6">
    <name type="scientific">Acinetobacter guillouiae</name>
    <name type="common">Acinetobacter genomosp. 11</name>
    <dbReference type="NCBI Taxonomy" id="106649"/>
    <lineage>
        <taxon>Bacteria</taxon>
        <taxon>Pseudomonadati</taxon>
        <taxon>Pseudomonadota</taxon>
        <taxon>Gammaproteobacteria</taxon>
        <taxon>Moraxellales</taxon>
        <taxon>Moraxellaceae</taxon>
        <taxon>Acinetobacter</taxon>
    </lineage>
</organism>
<evidence type="ECO:0000256" key="1">
    <source>
        <dbReference type="ARBA" id="ARBA00010164"/>
    </source>
</evidence>
<name>A0A6A1RQL0_ACIGI</name>